<dbReference type="InterPro" id="IPR043129">
    <property type="entry name" value="ATPase_NBD"/>
</dbReference>
<dbReference type="GO" id="GO:0008233">
    <property type="term" value="F:peptidase activity"/>
    <property type="evidence" value="ECO:0007669"/>
    <property type="project" value="UniProtKB-KW"/>
</dbReference>
<accession>D5MFT2</accession>
<dbReference type="CDD" id="cd24032">
    <property type="entry name" value="ASKHA_NBD_TsaB"/>
    <property type="match status" value="1"/>
</dbReference>
<gene>
    <name evidence="2" type="ORF">DAMO_1553</name>
</gene>
<dbReference type="InterPro" id="IPR022496">
    <property type="entry name" value="T6A_TsaB"/>
</dbReference>
<sequence length="234" mass="25032">MLVMGIDTSTLRGGVALVSGQGVVCDYTLNVKATYSERLLPLIDRALQDAGITLPQVEGLAVAVGPGSFTGLRIGLSTAKGLAIAGGQPLVGVSTLEAMAWTLPFCAYQICPTLDARKGELYCALFRCEEDRLIRLTDDTAVAPERLFSQIQEPTVFLGDGLVSYEGLVQSQLKELALFPPLAGCGGRAAAVAELGRRRLLQGHREDLAHLAPKYLRPSEAELRRLDRVVPVTS</sequence>
<dbReference type="Proteomes" id="UP000006898">
    <property type="component" value="Chromosome"/>
</dbReference>
<dbReference type="EMBL" id="FP565575">
    <property type="protein sequence ID" value="CBE68613.1"/>
    <property type="molecule type" value="Genomic_DNA"/>
</dbReference>
<dbReference type="AlphaFoldDB" id="D5MFT2"/>
<evidence type="ECO:0000313" key="3">
    <source>
        <dbReference type="Proteomes" id="UP000006898"/>
    </source>
</evidence>
<dbReference type="Gene3D" id="3.30.420.40">
    <property type="match status" value="2"/>
</dbReference>
<evidence type="ECO:0000259" key="1">
    <source>
        <dbReference type="Pfam" id="PF00814"/>
    </source>
</evidence>
<organism evidence="2 3">
    <name type="scientific">Methylomirabilis oxygeniifera</name>
    <dbReference type="NCBI Taxonomy" id="671143"/>
    <lineage>
        <taxon>Bacteria</taxon>
        <taxon>Candidatus Methylomirabilota</taxon>
        <taxon>Candidatus Methylomirabilia</taxon>
        <taxon>Candidatus Methylomirabilales</taxon>
        <taxon>Candidatus Methylomirabilaceae</taxon>
        <taxon>Candidatus Methylomirabilis</taxon>
    </lineage>
</organism>
<dbReference type="GO" id="GO:0005829">
    <property type="term" value="C:cytosol"/>
    <property type="evidence" value="ECO:0007669"/>
    <property type="project" value="TreeGrafter"/>
</dbReference>
<protein>
    <submittedName>
        <fullName evidence="2">Peptidase M22, glycoprotease</fullName>
    </submittedName>
</protein>
<dbReference type="GO" id="GO:0002949">
    <property type="term" value="P:tRNA threonylcarbamoyladenosine modification"/>
    <property type="evidence" value="ECO:0007669"/>
    <property type="project" value="InterPro"/>
</dbReference>
<dbReference type="PATRIC" id="fig|671143.5.peg.1364"/>
<name>D5MFT2_METO1</name>
<dbReference type="GO" id="GO:0006508">
    <property type="term" value="P:proteolysis"/>
    <property type="evidence" value="ECO:0007669"/>
    <property type="project" value="UniProtKB-KW"/>
</dbReference>
<dbReference type="KEGG" id="mox:DAMO_1553"/>
<evidence type="ECO:0000313" key="2">
    <source>
        <dbReference type="EMBL" id="CBE68613.1"/>
    </source>
</evidence>
<dbReference type="HOGENOM" id="CLU_064886_0_1_0"/>
<feature type="domain" description="Gcp-like" evidence="1">
    <location>
        <begin position="33"/>
        <end position="221"/>
    </location>
</feature>
<keyword evidence="2" id="KW-0645">Protease</keyword>
<dbReference type="InterPro" id="IPR000905">
    <property type="entry name" value="Gcp-like_dom"/>
</dbReference>
<dbReference type="PANTHER" id="PTHR11735">
    <property type="entry name" value="TRNA N6-ADENOSINE THREONYLCARBAMOYLTRANSFERASE"/>
    <property type="match status" value="1"/>
</dbReference>
<dbReference type="STRING" id="671143.DAMO_1553"/>
<dbReference type="NCBIfam" id="TIGR03725">
    <property type="entry name" value="T6A_YeaZ"/>
    <property type="match status" value="1"/>
</dbReference>
<proteinExistence type="predicted"/>
<dbReference type="SUPFAM" id="SSF53067">
    <property type="entry name" value="Actin-like ATPase domain"/>
    <property type="match status" value="2"/>
</dbReference>
<reference evidence="2 3" key="1">
    <citation type="journal article" date="2010" name="Nature">
        <title>Nitrite-driven anaerobic methane oxidation by oxygenic bacteria.</title>
        <authorList>
            <person name="Ettwig K.F."/>
            <person name="Butler M.K."/>
            <person name="Le Paslier D."/>
            <person name="Pelletier E."/>
            <person name="Mangenot S."/>
            <person name="Kuypers M.M.M."/>
            <person name="Schreiber F."/>
            <person name="Dutilh B.E."/>
            <person name="Zedelius J."/>
            <person name="de Beer D."/>
            <person name="Gloerich J."/>
            <person name="Wessels H.J.C.T."/>
            <person name="van Allen T."/>
            <person name="Luesken F."/>
            <person name="Wu M."/>
            <person name="van de Pas-Schoonen K.T."/>
            <person name="Op den Camp H.J.M."/>
            <person name="Janssen-Megens E.M."/>
            <person name="Francoijs K-J."/>
            <person name="Stunnenberg H."/>
            <person name="Weissenbach J."/>
            <person name="Jetten M.S.M."/>
            <person name="Strous M."/>
        </authorList>
    </citation>
    <scope>NUCLEOTIDE SEQUENCE [LARGE SCALE GENOMIC DNA]</scope>
</reference>
<dbReference type="Pfam" id="PF00814">
    <property type="entry name" value="TsaD"/>
    <property type="match status" value="1"/>
</dbReference>
<keyword evidence="2" id="KW-0378">Hydrolase</keyword>
<dbReference type="PANTHER" id="PTHR11735:SF11">
    <property type="entry name" value="TRNA THREONYLCARBAMOYLADENOSINE BIOSYNTHESIS PROTEIN TSAB"/>
    <property type="match status" value="1"/>
</dbReference>
<dbReference type="eggNOG" id="COG1214">
    <property type="taxonomic scope" value="Bacteria"/>
</dbReference>